<feature type="transmembrane region" description="Helical" evidence="2">
    <location>
        <begin position="61"/>
        <end position="82"/>
    </location>
</feature>
<feature type="transmembrane region" description="Helical" evidence="2">
    <location>
        <begin position="113"/>
        <end position="137"/>
    </location>
</feature>
<accession>A0ABS5ASH9</accession>
<name>A0ABS5ASH9_9PSEU</name>
<feature type="transmembrane region" description="Helical" evidence="2">
    <location>
        <begin position="415"/>
        <end position="439"/>
    </location>
</feature>
<dbReference type="RefSeq" id="WP_086782372.1">
    <property type="nucleotide sequence ID" value="NZ_JAGIOO010000001.1"/>
</dbReference>
<feature type="transmembrane region" description="Helical" evidence="2">
    <location>
        <begin position="445"/>
        <end position="463"/>
    </location>
</feature>
<proteinExistence type="predicted"/>
<evidence type="ECO:0008006" key="5">
    <source>
        <dbReference type="Google" id="ProtNLM"/>
    </source>
</evidence>
<feature type="transmembrane region" description="Helical" evidence="2">
    <location>
        <begin position="258"/>
        <end position="279"/>
    </location>
</feature>
<dbReference type="Proteomes" id="UP001519363">
    <property type="component" value="Unassembled WGS sequence"/>
</dbReference>
<evidence type="ECO:0000313" key="4">
    <source>
        <dbReference type="Proteomes" id="UP001519363"/>
    </source>
</evidence>
<organism evidence="3 4">
    <name type="scientific">Crossiella equi</name>
    <dbReference type="NCBI Taxonomy" id="130796"/>
    <lineage>
        <taxon>Bacteria</taxon>
        <taxon>Bacillati</taxon>
        <taxon>Actinomycetota</taxon>
        <taxon>Actinomycetes</taxon>
        <taxon>Pseudonocardiales</taxon>
        <taxon>Pseudonocardiaceae</taxon>
        <taxon>Crossiella</taxon>
    </lineage>
</organism>
<feature type="transmembrane region" description="Helical" evidence="2">
    <location>
        <begin position="376"/>
        <end position="394"/>
    </location>
</feature>
<feature type="transmembrane region" description="Helical" evidence="2">
    <location>
        <begin position="149"/>
        <end position="171"/>
    </location>
</feature>
<feature type="transmembrane region" description="Helical" evidence="2">
    <location>
        <begin position="183"/>
        <end position="202"/>
    </location>
</feature>
<evidence type="ECO:0000313" key="3">
    <source>
        <dbReference type="EMBL" id="MBP2479352.1"/>
    </source>
</evidence>
<feature type="transmembrane region" description="Helical" evidence="2">
    <location>
        <begin position="21"/>
        <end position="41"/>
    </location>
</feature>
<evidence type="ECO:0000256" key="2">
    <source>
        <dbReference type="SAM" id="Phobius"/>
    </source>
</evidence>
<feature type="transmembrane region" description="Helical" evidence="2">
    <location>
        <begin position="475"/>
        <end position="494"/>
    </location>
</feature>
<keyword evidence="2" id="KW-0472">Membrane</keyword>
<keyword evidence="2" id="KW-1133">Transmembrane helix</keyword>
<evidence type="ECO:0000256" key="1">
    <source>
        <dbReference type="SAM" id="MobiDB-lite"/>
    </source>
</evidence>
<keyword evidence="2" id="KW-0812">Transmembrane</keyword>
<gene>
    <name evidence="3" type="ORF">JOF53_008224</name>
</gene>
<feature type="transmembrane region" description="Helical" evidence="2">
    <location>
        <begin position="506"/>
        <end position="526"/>
    </location>
</feature>
<feature type="transmembrane region" description="Helical" evidence="2">
    <location>
        <begin position="353"/>
        <end position="370"/>
    </location>
</feature>
<comment type="caution">
    <text evidence="3">The sequence shown here is derived from an EMBL/GenBank/DDBJ whole genome shotgun (WGS) entry which is preliminary data.</text>
</comment>
<protein>
    <recommendedName>
        <fullName evidence="5">ABC-2 family transporter protein</fullName>
    </recommendedName>
</protein>
<feature type="region of interest" description="Disordered" evidence="1">
    <location>
        <begin position="290"/>
        <end position="317"/>
    </location>
</feature>
<keyword evidence="4" id="KW-1185">Reference proteome</keyword>
<dbReference type="EMBL" id="JAGIOO010000001">
    <property type="protein sequence ID" value="MBP2479352.1"/>
    <property type="molecule type" value="Genomic_DNA"/>
</dbReference>
<sequence>MSLPAVVRLATGDFRDRVRRPAYVATLLAAIGLGYLASPAADSKWAILQLGAYRGVYNSAYIGTATALAATLWLLLGGFYVVRNTIARDETTGVGHLLASTPLRTPVYLVGKFLSNIFVLGSMLIVLSLTALVMQLARGESMVVDPVQLLQPFLLIAFPVIVLTSAFALVFELTPVLKTGAGNVLWFFVWLAAAFGGMSPAAPLGGLGLGDVMRSLGRTMQESGIELSGGEFSLGLTYLENPLLTFDWPGYTPTAGFIGTRFALMAIALAMVLVPTLWFKRFDPSRSAGLLPARQQQPETTPEEYLPKVPSEGGAFSARGGLRTQVRRGSALASFPRLLVGEIRILLQGVSPWWWAGLAFAVLVTFAAPIHGVSRLMLPSLWIWPVVLWSRLGTQRHEHEVQAILGPYPAARRRLLAEWLAGVSLTAFTGGAAAIRFAYAGDGPGLAAWLGAVVFIPSLALFLGSVSRTHRFFQAAYLPLWYCAISGLPILDYLGAIRATPAGLPVGIPAELVGGTGAVLFAFVLLTSSYRPVRG</sequence>
<reference evidence="3 4" key="1">
    <citation type="submission" date="2021-03" db="EMBL/GenBank/DDBJ databases">
        <title>Sequencing the genomes of 1000 actinobacteria strains.</title>
        <authorList>
            <person name="Klenk H.-P."/>
        </authorList>
    </citation>
    <scope>NUCLEOTIDE SEQUENCE [LARGE SCALE GENOMIC DNA]</scope>
    <source>
        <strain evidence="3 4">DSM 44580</strain>
    </source>
</reference>